<dbReference type="PANTHER" id="PTHR46082:SF6">
    <property type="entry name" value="AAA+ ATPASE DOMAIN-CONTAINING PROTEIN-RELATED"/>
    <property type="match status" value="1"/>
</dbReference>
<dbReference type="InterPro" id="IPR011990">
    <property type="entry name" value="TPR-like_helical_dom_sf"/>
</dbReference>
<feature type="domain" description="NB-ARC" evidence="6">
    <location>
        <begin position="434"/>
        <end position="595"/>
    </location>
</feature>
<dbReference type="Pfam" id="PF13374">
    <property type="entry name" value="TPR_10"/>
    <property type="match status" value="2"/>
</dbReference>
<keyword evidence="2" id="KW-0645">Protease</keyword>
<dbReference type="Gene3D" id="3.40.50.1580">
    <property type="entry name" value="Nucleoside phosphorylase domain"/>
    <property type="match status" value="1"/>
</dbReference>
<evidence type="ECO:0000313" key="9">
    <source>
        <dbReference type="Proteomes" id="UP000813427"/>
    </source>
</evidence>
<feature type="region of interest" description="Disordered" evidence="4">
    <location>
        <begin position="1"/>
        <end position="28"/>
    </location>
</feature>
<proteinExistence type="predicted"/>
<dbReference type="InterPro" id="IPR019734">
    <property type="entry name" value="TPR_rpt"/>
</dbReference>
<dbReference type="PANTHER" id="PTHR46082">
    <property type="entry name" value="ATP/GTP-BINDING PROTEIN-RELATED"/>
    <property type="match status" value="1"/>
</dbReference>
<dbReference type="EMBL" id="JAGPXF010000008">
    <property type="protein sequence ID" value="KAH7232967.1"/>
    <property type="molecule type" value="Genomic_DNA"/>
</dbReference>
<dbReference type="SUPFAM" id="SSF52129">
    <property type="entry name" value="Caspase-like"/>
    <property type="match status" value="1"/>
</dbReference>
<dbReference type="Gene3D" id="3.40.50.300">
    <property type="entry name" value="P-loop containing nucleotide triphosphate hydrolases"/>
    <property type="match status" value="1"/>
</dbReference>
<evidence type="ECO:0000256" key="4">
    <source>
        <dbReference type="SAM" id="MobiDB-lite"/>
    </source>
</evidence>
<comment type="caution">
    <text evidence="8">The sequence shown here is derived from an EMBL/GenBank/DDBJ whole genome shotgun (WGS) entry which is preliminary data.</text>
</comment>
<evidence type="ECO:0000256" key="2">
    <source>
        <dbReference type="ARBA" id="ARBA00022807"/>
    </source>
</evidence>
<dbReference type="InterPro" id="IPR029030">
    <property type="entry name" value="Caspase-like_dom_sf"/>
</dbReference>
<dbReference type="SMART" id="SM00028">
    <property type="entry name" value="TPR"/>
    <property type="match status" value="6"/>
</dbReference>
<dbReference type="OrthoDB" id="626167at2759"/>
<evidence type="ECO:0000256" key="3">
    <source>
        <dbReference type="ARBA" id="ARBA00023145"/>
    </source>
</evidence>
<dbReference type="Pfam" id="PF01048">
    <property type="entry name" value="PNP_UDP_1"/>
    <property type="match status" value="1"/>
</dbReference>
<protein>
    <submittedName>
        <fullName evidence="8">Caspase domain-containing protein</fullName>
    </submittedName>
</protein>
<feature type="compositionally biased region" description="Low complexity" evidence="4">
    <location>
        <begin position="1"/>
        <end position="10"/>
    </location>
</feature>
<reference evidence="8" key="1">
    <citation type="journal article" date="2021" name="Nat. Commun.">
        <title>Genetic determinants of endophytism in the Arabidopsis root mycobiome.</title>
        <authorList>
            <person name="Mesny F."/>
            <person name="Miyauchi S."/>
            <person name="Thiergart T."/>
            <person name="Pickel B."/>
            <person name="Atanasova L."/>
            <person name="Karlsson M."/>
            <person name="Huettel B."/>
            <person name="Barry K.W."/>
            <person name="Haridas S."/>
            <person name="Chen C."/>
            <person name="Bauer D."/>
            <person name="Andreopoulos W."/>
            <person name="Pangilinan J."/>
            <person name="LaButti K."/>
            <person name="Riley R."/>
            <person name="Lipzen A."/>
            <person name="Clum A."/>
            <person name="Drula E."/>
            <person name="Henrissat B."/>
            <person name="Kohler A."/>
            <person name="Grigoriev I.V."/>
            <person name="Martin F.M."/>
            <person name="Hacquard S."/>
        </authorList>
    </citation>
    <scope>NUCLEOTIDE SEQUENCE</scope>
    <source>
        <strain evidence="8">MPI-SDFR-AT-0068</strain>
    </source>
</reference>
<evidence type="ECO:0000256" key="1">
    <source>
        <dbReference type="ARBA" id="ARBA00022703"/>
    </source>
</evidence>
<dbReference type="GO" id="GO:0009116">
    <property type="term" value="P:nucleoside metabolic process"/>
    <property type="evidence" value="ECO:0007669"/>
    <property type="project" value="InterPro"/>
</dbReference>
<keyword evidence="2" id="KW-0378">Hydrolase</keyword>
<feature type="region of interest" description="Disordered" evidence="4">
    <location>
        <begin position="1469"/>
        <end position="1488"/>
    </location>
</feature>
<keyword evidence="9" id="KW-1185">Reference proteome</keyword>
<dbReference type="InterPro" id="IPR027417">
    <property type="entry name" value="P-loop_NTPase"/>
</dbReference>
<keyword evidence="3" id="KW-0865">Zymogen</keyword>
<keyword evidence="1" id="KW-0053">Apoptosis</keyword>
<organism evidence="8 9">
    <name type="scientific">Fusarium tricinctum</name>
    <dbReference type="NCBI Taxonomy" id="61284"/>
    <lineage>
        <taxon>Eukaryota</taxon>
        <taxon>Fungi</taxon>
        <taxon>Dikarya</taxon>
        <taxon>Ascomycota</taxon>
        <taxon>Pezizomycotina</taxon>
        <taxon>Sordariomycetes</taxon>
        <taxon>Hypocreomycetidae</taxon>
        <taxon>Hypocreales</taxon>
        <taxon>Nectriaceae</taxon>
        <taxon>Fusarium</taxon>
        <taxon>Fusarium tricinctum species complex</taxon>
    </lineage>
</organism>
<dbReference type="GO" id="GO:0004197">
    <property type="term" value="F:cysteine-type endopeptidase activity"/>
    <property type="evidence" value="ECO:0007669"/>
    <property type="project" value="InterPro"/>
</dbReference>
<dbReference type="SUPFAM" id="SSF52540">
    <property type="entry name" value="P-loop containing nucleoside triphosphate hydrolases"/>
    <property type="match status" value="1"/>
</dbReference>
<name>A0A8K0W671_9HYPO</name>
<dbReference type="InterPro" id="IPR011600">
    <property type="entry name" value="Pept_C14_caspase"/>
</dbReference>
<dbReference type="Pfam" id="PF13424">
    <property type="entry name" value="TPR_12"/>
    <property type="match status" value="2"/>
</dbReference>
<dbReference type="SUPFAM" id="SSF48452">
    <property type="entry name" value="TPR-like"/>
    <property type="match status" value="2"/>
</dbReference>
<dbReference type="GO" id="GO:0043531">
    <property type="term" value="F:ADP binding"/>
    <property type="evidence" value="ECO:0007669"/>
    <property type="project" value="InterPro"/>
</dbReference>
<dbReference type="InterPro" id="IPR002182">
    <property type="entry name" value="NB-ARC"/>
</dbReference>
<dbReference type="Gene3D" id="1.25.40.10">
    <property type="entry name" value="Tetratricopeptide repeat domain"/>
    <property type="match status" value="2"/>
</dbReference>
<evidence type="ECO:0000259" key="7">
    <source>
        <dbReference type="Pfam" id="PF01048"/>
    </source>
</evidence>
<gene>
    <name evidence="8" type="ORF">BKA59DRAFT_517404</name>
</gene>
<keyword evidence="2" id="KW-0788">Thiol protease</keyword>
<evidence type="ECO:0000259" key="6">
    <source>
        <dbReference type="Pfam" id="PF00931"/>
    </source>
</evidence>
<dbReference type="Proteomes" id="UP000813427">
    <property type="component" value="Unassembled WGS sequence"/>
</dbReference>
<evidence type="ECO:0000259" key="5">
    <source>
        <dbReference type="Pfam" id="PF00656"/>
    </source>
</evidence>
<dbReference type="GO" id="GO:0006508">
    <property type="term" value="P:proteolysis"/>
    <property type="evidence" value="ECO:0007669"/>
    <property type="project" value="InterPro"/>
</dbReference>
<dbReference type="GO" id="GO:0006915">
    <property type="term" value="P:apoptotic process"/>
    <property type="evidence" value="ECO:0007669"/>
    <property type="project" value="UniProtKB-KW"/>
</dbReference>
<accession>A0A8K0W671</accession>
<feature type="domain" description="Nucleoside phosphorylase" evidence="7">
    <location>
        <begin position="40"/>
        <end position="308"/>
    </location>
</feature>
<evidence type="ECO:0000313" key="8">
    <source>
        <dbReference type="EMBL" id="KAH7232967.1"/>
    </source>
</evidence>
<dbReference type="Pfam" id="PF00931">
    <property type="entry name" value="NB-ARC"/>
    <property type="match status" value="1"/>
</dbReference>
<dbReference type="InterPro" id="IPR053137">
    <property type="entry name" value="NLR-like"/>
</dbReference>
<feature type="region of interest" description="Disordered" evidence="4">
    <location>
        <begin position="1164"/>
        <end position="1191"/>
    </location>
</feature>
<dbReference type="InterPro" id="IPR035994">
    <property type="entry name" value="Nucleoside_phosphorylase_sf"/>
</dbReference>
<feature type="domain" description="Peptidase C14 caspase" evidence="5">
    <location>
        <begin position="1201"/>
        <end position="1479"/>
    </location>
</feature>
<dbReference type="Pfam" id="PF00656">
    <property type="entry name" value="Peptidase_C14"/>
    <property type="match status" value="1"/>
</dbReference>
<feature type="compositionally biased region" description="Basic and acidic residues" evidence="4">
    <location>
        <begin position="15"/>
        <end position="28"/>
    </location>
</feature>
<sequence length="1488" mass="167741">MVEASSSPPSKRQKPSHDDRGNEIHESRSRSLTSCDQYTIAWICALHIELAAARAMLDEVHQDLPRHPNDTNAYTLGSIERHNIVIACLPVARYGTNNAANVLTHLIRTFPAIRLGLVVGIGGGVPSMVDVHLGDIVIGTKVMQYDLGKVVEDGQMQCTAVPKIPQQLLGTAVSSLRARHEGEGSRILSILREKFEGRPEYDRPSSPDYLFFSAYTHVSQIPGCDKCDHSKLMPRSRPKKDDPVIHYGTIASGNQVMRSGTQRDNIAQQLDAICFEMEAAGVMDILPCLPIRGICDYSDSHKNKEWQRYAAAVAAAYARELLNVLPVTEAPSKPVDAPNTFKSAQLPWQQYEFNFSTRTDQYSSHDHRRCSNMMDKTPCTPKNIDFEQRNQGNAKQFSQERHFIIPFGRNKEFVGRDSILLQLLELIPPSVDPDDCQRIAIEGLGGVGKTQIALEAVYRVRDKYPDCSVFWVPAVDATGFENAYRRIGRQLKVNGIEEDDADVRSLVKMALSESAYSWILIIDNADDPELLFGNAKAASFIKYLPFNRNGSIMFTTRNHQIAVRLDISPRNVFVIREMTRDESVRMLQQNMNDRQVSDVENANDLLDFLTDLPLAIKQASAYMDNTGISIARYLQHCRSSDKRLIELLSKDFEARGRYDHSTNAVATTWLISFEHISRDNKRAAEYLKFMCFLAEKEIPTSLLPSADKALEDDEIERDEAIGTLKAYAFISEHPESSLFDMHRLVRLAMRNWLKNEDKLEECFTPVIQRLAAVFPSPMHENRDTWLKYLPHGQVALELSEVVDDDEARSDLFFNIGMCLHLLGKYQQAEKMHRAGLELRRKAMGKEHPNTLISMNNLANVLQRQGRLWEAEQIHRQTLELRQKILGQKHINTLASMNNLALLLNDRRRYDEAERLHRQTLELRQGVLGNEHPDTLASMNNLALLLYSKERHEEAEQICRQTLDLMEKIHGREHSNTLISANNLANVLQRQGRFWEVEQIHRQTLELRQEILGQKHVDTLASMNNLALSLNDRGRYDEAERLHRQTLELRQEVLGNEHPETLASMKNLYYALQHTSRSPSTIAENFGTGARHSYSYQPSQCTLSGLGYPGYDAGHYDLPQPSHQGYHYLHDPTIQDDSARSLPGSTCTSAAIPLASASALTQPLNTQYSGSRTPPSPPSKPQKFSHGAPNNSTFRYSNCSGRRKALLIGINYFGQLGQLRGCINDVRNMTAYLSEHVGYKLQDMVILTDDQQNPMSQPTKQNIRRAMHWLVKDAQPDDSLFFHYSGHGDETQDLNDEVIYPVDFRQTGHITDDEMHSIMVRPLQAGVRLTAIFDSCGSGVGLNSAYVYSTQGILKEPNLPKEASQRLLDVVSLYSQRDLGGGASSVFGLMREAANSNEVRERDRKTEASPADIIMWTSSKDDQTAADSTIGSQATGAMSRAFVTALKKNPQQSYTQLLNSIRAELATGNTHKPQLSCSHPLDTNRSFFM</sequence>
<dbReference type="InterPro" id="IPR000845">
    <property type="entry name" value="Nucleoside_phosphorylase_d"/>
</dbReference>
<dbReference type="Gene3D" id="3.40.50.12660">
    <property type="match status" value="1"/>
</dbReference>
<dbReference type="SUPFAM" id="SSF53167">
    <property type="entry name" value="Purine and uridine phosphorylases"/>
    <property type="match status" value="1"/>
</dbReference>